<reference evidence="3 4" key="1">
    <citation type="submission" date="2020-10" db="EMBL/GenBank/DDBJ databases">
        <title>Sequencing the genomes of 1000 actinobacteria strains.</title>
        <authorList>
            <person name="Klenk H.-P."/>
        </authorList>
    </citation>
    <scope>NUCLEOTIDE SEQUENCE [LARGE SCALE GENOMIC DNA]</scope>
    <source>
        <strain evidence="3 4">DSM 46744</strain>
    </source>
</reference>
<feature type="region of interest" description="Disordered" evidence="1">
    <location>
        <begin position="174"/>
        <end position="193"/>
    </location>
</feature>
<evidence type="ECO:0000313" key="4">
    <source>
        <dbReference type="Proteomes" id="UP000627838"/>
    </source>
</evidence>
<proteinExistence type="predicted"/>
<feature type="transmembrane region" description="Helical" evidence="2">
    <location>
        <begin position="6"/>
        <end position="27"/>
    </location>
</feature>
<name>A0ABR9JIQ9_9ACTN</name>
<accession>A0ABR9JIQ9</accession>
<sequence length="193" mass="21478">MIFGVIVACEIGFWIVLAAGLAARYLLGRRRLGAVLLAGVPLLDLVLLIASFFDLRAGATAGAQHGLAAVYIGFSLVFGPSIIRWADDRFAHRFADGPPPRRPPKSGRAYMRYEWREFGKACITWVISCGLLFAIIVFVDDPDRTDHLWSWIRSMSTMLGIWIIWPIVATVSSDDKSDSARDGGRDLEKERPR</sequence>
<protein>
    <recommendedName>
        <fullName evidence="5">Integral membrane protein</fullName>
    </recommendedName>
</protein>
<dbReference type="EMBL" id="JADBDZ010000001">
    <property type="protein sequence ID" value="MBE1530412.1"/>
    <property type="molecule type" value="Genomic_DNA"/>
</dbReference>
<organism evidence="3 4">
    <name type="scientific">Actinomadura algeriensis</name>
    <dbReference type="NCBI Taxonomy" id="1679523"/>
    <lineage>
        <taxon>Bacteria</taxon>
        <taxon>Bacillati</taxon>
        <taxon>Actinomycetota</taxon>
        <taxon>Actinomycetes</taxon>
        <taxon>Streptosporangiales</taxon>
        <taxon>Thermomonosporaceae</taxon>
        <taxon>Actinomadura</taxon>
    </lineage>
</organism>
<comment type="caution">
    <text evidence="3">The sequence shown here is derived from an EMBL/GenBank/DDBJ whole genome shotgun (WGS) entry which is preliminary data.</text>
</comment>
<gene>
    <name evidence="3" type="ORF">H4W34_000245</name>
</gene>
<keyword evidence="2" id="KW-0812">Transmembrane</keyword>
<keyword evidence="2" id="KW-0472">Membrane</keyword>
<keyword evidence="2" id="KW-1133">Transmembrane helix</keyword>
<evidence type="ECO:0000256" key="2">
    <source>
        <dbReference type="SAM" id="Phobius"/>
    </source>
</evidence>
<evidence type="ECO:0008006" key="5">
    <source>
        <dbReference type="Google" id="ProtNLM"/>
    </source>
</evidence>
<feature type="transmembrane region" description="Helical" evidence="2">
    <location>
        <begin position="65"/>
        <end position="83"/>
    </location>
</feature>
<dbReference type="Proteomes" id="UP000627838">
    <property type="component" value="Unassembled WGS sequence"/>
</dbReference>
<feature type="transmembrane region" description="Helical" evidence="2">
    <location>
        <begin position="34"/>
        <end position="53"/>
    </location>
</feature>
<feature type="transmembrane region" description="Helical" evidence="2">
    <location>
        <begin position="151"/>
        <end position="171"/>
    </location>
</feature>
<keyword evidence="4" id="KW-1185">Reference proteome</keyword>
<evidence type="ECO:0000313" key="3">
    <source>
        <dbReference type="EMBL" id="MBE1530412.1"/>
    </source>
</evidence>
<feature type="transmembrane region" description="Helical" evidence="2">
    <location>
        <begin position="118"/>
        <end position="139"/>
    </location>
</feature>
<dbReference type="RefSeq" id="WP_192757418.1">
    <property type="nucleotide sequence ID" value="NZ_JADBDZ010000001.1"/>
</dbReference>
<evidence type="ECO:0000256" key="1">
    <source>
        <dbReference type="SAM" id="MobiDB-lite"/>
    </source>
</evidence>